<accession>A0ABD3T467</accession>
<comment type="catalytic activity">
    <reaction evidence="8 9">
        <text>a di-trans,poly-cis-dolichal + NADP(+) = a di-trans,poly-cis-polyprenal + NADPH + H(+)</text>
        <dbReference type="Rhea" id="RHEA:80727"/>
        <dbReference type="Rhea" id="RHEA-COMP:19536"/>
        <dbReference type="Rhea" id="RHEA-COMP:19537"/>
        <dbReference type="ChEBI" id="CHEBI:15378"/>
        <dbReference type="ChEBI" id="CHEBI:57783"/>
        <dbReference type="ChEBI" id="CHEBI:58349"/>
        <dbReference type="ChEBI" id="CHEBI:231623"/>
        <dbReference type="ChEBI" id="CHEBI:231637"/>
        <dbReference type="EC" id="1.3.1.94"/>
    </reaction>
    <physiologicalReaction direction="right-to-left" evidence="8 9">
        <dbReference type="Rhea" id="RHEA:80729"/>
    </physiologicalReaction>
</comment>
<keyword evidence="12" id="KW-1185">Reference proteome</keyword>
<feature type="domain" description="3-oxo-5-alpha-steroid 4-dehydrogenase C-terminal" evidence="10">
    <location>
        <begin position="175"/>
        <end position="295"/>
    </location>
</feature>
<feature type="transmembrane region" description="Helical" evidence="9">
    <location>
        <begin position="60"/>
        <end position="78"/>
    </location>
</feature>
<sequence>MSRFLGAMSPPSGFDMLWGSLSGAYLLKGLYQTAFGSGVSRDFDREKGYFRFTKRPVRRLLLGVGLNTVVVLVAYNSYCFGISDYGWVQSILDRLSVTGRVDTDQLSVLLGTSLLLTHTVLRLYRSLYINVFCDTTQDFLDFISPYLYAIMGGFTILSEAPALDGSGFNWFEWSLVSWRHLAGVALFIWASIQDNTLQYQLAKLRKNRAGHVVTNDHKIPSGGWFDRVSSPHFLMEILINMGIGLTLGFRHYSWWFCVCYVTVSQVVRALAQQQWYKKKFDNFPKGRCSIIPYLL</sequence>
<dbReference type="EC" id="1.3.1.94" evidence="2 9"/>
<keyword evidence="9" id="KW-0256">Endoplasmic reticulum</keyword>
<dbReference type="GO" id="GO:0005789">
    <property type="term" value="C:endoplasmic reticulum membrane"/>
    <property type="evidence" value="ECO:0007669"/>
    <property type="project" value="UniProtKB-SubCell"/>
</dbReference>
<dbReference type="InterPro" id="IPR001104">
    <property type="entry name" value="3-oxo-5_a-steroid_4-DH_C"/>
</dbReference>
<comment type="function">
    <text evidence="9">Plays a key role in early steps of protein N-linked glycosylation by being involved in the conversion of polyprenol into dolichol. Acts as a polyprenal reductase that mediates the reduction of polyprenal into dolichal in a NADP-dependent mechanism. Dolichols are required for the synthesis of dolichol-linked monosaccharides and the oligosaccharide precursor used for N-glycosylation.</text>
</comment>
<evidence type="ECO:0000256" key="8">
    <source>
        <dbReference type="ARBA" id="ARBA00049427"/>
    </source>
</evidence>
<comment type="pathway">
    <text evidence="9">Protein modification; protein glycosylation.</text>
</comment>
<evidence type="ECO:0000256" key="5">
    <source>
        <dbReference type="ARBA" id="ARBA00023136"/>
    </source>
</evidence>
<dbReference type="GO" id="GO:0102389">
    <property type="term" value="F:polyprenol reductase activity"/>
    <property type="evidence" value="ECO:0007669"/>
    <property type="project" value="UniProtKB-UniRule"/>
</dbReference>
<dbReference type="GO" id="GO:0160198">
    <property type="term" value="F:polyprenal reductase activity"/>
    <property type="evidence" value="ECO:0007669"/>
    <property type="project" value="UniProtKB-EC"/>
</dbReference>
<comment type="caution">
    <text evidence="9">Lacks conserved residue(s) required for the propagation of feature annotation.</text>
</comment>
<dbReference type="AlphaFoldDB" id="A0ABD3T467"/>
<feature type="transmembrane region" description="Helical" evidence="9">
    <location>
        <begin position="16"/>
        <end position="39"/>
    </location>
</feature>
<keyword evidence="3 9" id="KW-0812">Transmembrane</keyword>
<dbReference type="Proteomes" id="UP001634394">
    <property type="component" value="Unassembled WGS sequence"/>
</dbReference>
<gene>
    <name evidence="11" type="ORF">ACJMK2_023424</name>
</gene>
<evidence type="ECO:0000259" key="10">
    <source>
        <dbReference type="Pfam" id="PF02544"/>
    </source>
</evidence>
<reference evidence="11 12" key="1">
    <citation type="submission" date="2024-11" db="EMBL/GenBank/DDBJ databases">
        <title>Chromosome-level genome assembly of the freshwater bivalve Anodonta woodiana.</title>
        <authorList>
            <person name="Chen X."/>
        </authorList>
    </citation>
    <scope>NUCLEOTIDE SEQUENCE [LARGE SCALE GENOMIC DNA]</scope>
    <source>
        <strain evidence="11">MN2024</strain>
        <tissue evidence="11">Gills</tissue>
    </source>
</reference>
<dbReference type="Pfam" id="PF02544">
    <property type="entry name" value="Steroid_dh"/>
    <property type="match status" value="1"/>
</dbReference>
<evidence type="ECO:0000256" key="3">
    <source>
        <dbReference type="ARBA" id="ARBA00022692"/>
    </source>
</evidence>
<evidence type="ECO:0000256" key="1">
    <source>
        <dbReference type="ARBA" id="ARBA00004127"/>
    </source>
</evidence>
<dbReference type="GO" id="GO:0016095">
    <property type="term" value="P:polyprenol catabolic process"/>
    <property type="evidence" value="ECO:0007669"/>
    <property type="project" value="UniProtKB-UniRule"/>
</dbReference>
<dbReference type="GO" id="GO:0006488">
    <property type="term" value="P:dolichol-linked oligosaccharide biosynthetic process"/>
    <property type="evidence" value="ECO:0007669"/>
    <property type="project" value="UniProtKB-UniRule"/>
</dbReference>
<comment type="caution">
    <text evidence="11">The sequence shown here is derived from an EMBL/GenBank/DDBJ whole genome shotgun (WGS) entry which is preliminary data.</text>
</comment>
<evidence type="ECO:0000256" key="6">
    <source>
        <dbReference type="ARBA" id="ARBA00046320"/>
    </source>
</evidence>
<evidence type="ECO:0000313" key="12">
    <source>
        <dbReference type="Proteomes" id="UP001634394"/>
    </source>
</evidence>
<dbReference type="PROSITE" id="PS50244">
    <property type="entry name" value="S5A_REDUCTASE"/>
    <property type="match status" value="1"/>
</dbReference>
<protein>
    <recommendedName>
        <fullName evidence="7 9">Polyprenal reductase</fullName>
        <ecNumber evidence="2 9">1.3.1.94</ecNumber>
    </recommendedName>
</protein>
<dbReference type="Gene3D" id="1.20.120.1630">
    <property type="match status" value="1"/>
</dbReference>
<keyword evidence="9" id="KW-0521">NADP</keyword>
<evidence type="ECO:0000256" key="7">
    <source>
        <dbReference type="ARBA" id="ARBA00047186"/>
    </source>
</evidence>
<keyword evidence="4 9" id="KW-1133">Transmembrane helix</keyword>
<comment type="subcellular location">
    <subcellularLocation>
        <location evidence="1">Endomembrane system</location>
        <topology evidence="1">Multi-pass membrane protein</topology>
    </subcellularLocation>
    <subcellularLocation>
        <location evidence="9">Endoplasmic reticulum membrane</location>
    </subcellularLocation>
</comment>
<evidence type="ECO:0000256" key="2">
    <source>
        <dbReference type="ARBA" id="ARBA00012522"/>
    </source>
</evidence>
<evidence type="ECO:0000313" key="11">
    <source>
        <dbReference type="EMBL" id="KAL3831704.1"/>
    </source>
</evidence>
<dbReference type="EMBL" id="JBJQND010000019">
    <property type="protein sequence ID" value="KAL3831704.1"/>
    <property type="molecule type" value="Genomic_DNA"/>
</dbReference>
<evidence type="ECO:0000256" key="4">
    <source>
        <dbReference type="ARBA" id="ARBA00022989"/>
    </source>
</evidence>
<organism evidence="11 12">
    <name type="scientific">Sinanodonta woodiana</name>
    <name type="common">Chinese pond mussel</name>
    <name type="synonym">Anodonta woodiana</name>
    <dbReference type="NCBI Taxonomy" id="1069815"/>
    <lineage>
        <taxon>Eukaryota</taxon>
        <taxon>Metazoa</taxon>
        <taxon>Spiralia</taxon>
        <taxon>Lophotrochozoa</taxon>
        <taxon>Mollusca</taxon>
        <taxon>Bivalvia</taxon>
        <taxon>Autobranchia</taxon>
        <taxon>Heteroconchia</taxon>
        <taxon>Palaeoheterodonta</taxon>
        <taxon>Unionida</taxon>
        <taxon>Unionoidea</taxon>
        <taxon>Unionidae</taxon>
        <taxon>Unioninae</taxon>
        <taxon>Sinanodonta</taxon>
    </lineage>
</organism>
<proteinExistence type="inferred from homology"/>
<name>A0ABD3T467_SINWO</name>
<keyword evidence="9" id="KW-0560">Oxidoreductase</keyword>
<dbReference type="InterPro" id="IPR039698">
    <property type="entry name" value="Dfg10/SRD5A3"/>
</dbReference>
<dbReference type="PANTHER" id="PTHR14624:SF0">
    <property type="entry name" value="POLYPRENOL REDUCTASE"/>
    <property type="match status" value="1"/>
</dbReference>
<keyword evidence="5 9" id="KW-0472">Membrane</keyword>
<dbReference type="PANTHER" id="PTHR14624">
    <property type="entry name" value="DFG10 PROTEIN"/>
    <property type="match status" value="1"/>
</dbReference>
<evidence type="ECO:0000256" key="9">
    <source>
        <dbReference type="RuleBase" id="RU367081"/>
    </source>
</evidence>
<comment type="similarity">
    <text evidence="6 9">Belongs to the steroid 5-alpha reductase family. Polyprenal reductase subfamily.</text>
</comment>